<dbReference type="RefSeq" id="WP_154439624.1">
    <property type="nucleotide sequence ID" value="NZ_VUNQ01000012.1"/>
</dbReference>
<keyword evidence="2" id="KW-1185">Reference proteome</keyword>
<proteinExistence type="predicted"/>
<sequence>MKLINSYNIKYINHLLGSKGLVLRGDSSRGDSPILDIYYNSNFDIILKVKEGIQIENMLSDPNKGAKERFDIHFGKDILKGVLNDLDKYAKNHGLIMDTKSFQMLNPTGTEHSEGIPLGKVEPLTRFPVSCSVYYHHINTVAQGKMAYVDAENYPNKQRYHIGGSTNSTIKETLDSFFEIIIPAEFVCRFIKSIELADILLK</sequence>
<protein>
    <submittedName>
        <fullName evidence="1">Uncharacterized protein</fullName>
    </submittedName>
</protein>
<name>A0A6N7XY67_9FIRM</name>
<evidence type="ECO:0000313" key="1">
    <source>
        <dbReference type="EMBL" id="MSU01208.1"/>
    </source>
</evidence>
<gene>
    <name evidence="1" type="ORF">FYJ83_06960</name>
</gene>
<dbReference type="AlphaFoldDB" id="A0A6N7XY67"/>
<dbReference type="EMBL" id="VUNQ01000012">
    <property type="protein sequence ID" value="MSU01208.1"/>
    <property type="molecule type" value="Genomic_DNA"/>
</dbReference>
<reference evidence="1 2" key="1">
    <citation type="submission" date="2019-09" db="EMBL/GenBank/DDBJ databases">
        <title>In-depth cultivation of the pig gut microbiome towards novel bacterial diversity and tailored functional studies.</title>
        <authorList>
            <person name="Wylensek D."/>
            <person name="Hitch T.C.A."/>
            <person name="Clavel T."/>
        </authorList>
    </citation>
    <scope>NUCLEOTIDE SEQUENCE [LARGE SCALE GENOMIC DNA]</scope>
    <source>
        <strain evidence="1 2">WCA3-693-APC-4?</strain>
    </source>
</reference>
<organism evidence="1 2">
    <name type="scientific">Tissierella pigra</name>
    <dbReference type="NCBI Taxonomy" id="2607614"/>
    <lineage>
        <taxon>Bacteria</taxon>
        <taxon>Bacillati</taxon>
        <taxon>Bacillota</taxon>
        <taxon>Tissierellia</taxon>
        <taxon>Tissierellales</taxon>
        <taxon>Tissierellaceae</taxon>
        <taxon>Tissierella</taxon>
    </lineage>
</organism>
<evidence type="ECO:0000313" key="2">
    <source>
        <dbReference type="Proteomes" id="UP000469523"/>
    </source>
</evidence>
<accession>A0A6N7XY67</accession>
<dbReference type="Proteomes" id="UP000469523">
    <property type="component" value="Unassembled WGS sequence"/>
</dbReference>
<comment type="caution">
    <text evidence="1">The sequence shown here is derived from an EMBL/GenBank/DDBJ whole genome shotgun (WGS) entry which is preliminary data.</text>
</comment>